<sequence>METTHEQHQLIIFTAFDSSLFSQEDKGYQSAILILKSCKMRISL</sequence>
<organism evidence="1 2">
    <name type="scientific">Hyella patelloides LEGE 07179</name>
    <dbReference type="NCBI Taxonomy" id="945734"/>
    <lineage>
        <taxon>Bacteria</taxon>
        <taxon>Bacillati</taxon>
        <taxon>Cyanobacteriota</taxon>
        <taxon>Cyanophyceae</taxon>
        <taxon>Pleurocapsales</taxon>
        <taxon>Hyellaceae</taxon>
        <taxon>Hyella</taxon>
    </lineage>
</organism>
<keyword evidence="2" id="KW-1185">Reference proteome</keyword>
<dbReference type="EMBL" id="CAACVJ010000246">
    <property type="protein sequence ID" value="VEP15230.1"/>
    <property type="molecule type" value="Genomic_DNA"/>
</dbReference>
<dbReference type="Proteomes" id="UP000320055">
    <property type="component" value="Unassembled WGS sequence"/>
</dbReference>
<proteinExistence type="predicted"/>
<protein>
    <submittedName>
        <fullName evidence="1">Uncharacterized protein</fullName>
    </submittedName>
</protein>
<gene>
    <name evidence="1" type="ORF">H1P_320001</name>
</gene>
<reference evidence="1 2" key="1">
    <citation type="submission" date="2019-01" db="EMBL/GenBank/DDBJ databases">
        <authorList>
            <person name="Brito A."/>
        </authorList>
    </citation>
    <scope>NUCLEOTIDE SEQUENCE [LARGE SCALE GENOMIC DNA]</scope>
    <source>
        <strain evidence="1">1</strain>
    </source>
</reference>
<evidence type="ECO:0000313" key="2">
    <source>
        <dbReference type="Proteomes" id="UP000320055"/>
    </source>
</evidence>
<name>A0A563VUW9_9CYAN</name>
<evidence type="ECO:0000313" key="1">
    <source>
        <dbReference type="EMBL" id="VEP15230.1"/>
    </source>
</evidence>
<dbReference type="RefSeq" id="WP_281291103.1">
    <property type="nucleotide sequence ID" value="NZ_LR213792.1"/>
</dbReference>
<accession>A0A563VUW9</accession>
<dbReference type="AlphaFoldDB" id="A0A563VUW9"/>